<dbReference type="Proteomes" id="UP000002668">
    <property type="component" value="Genome"/>
</dbReference>
<feature type="domain" description="Bicarbonate transporter-like transmembrane" evidence="7">
    <location>
        <begin position="325"/>
        <end position="650"/>
    </location>
</feature>
<feature type="transmembrane region" description="Helical" evidence="6">
    <location>
        <begin position="401"/>
        <end position="429"/>
    </location>
</feature>
<dbReference type="InterPro" id="IPR003020">
    <property type="entry name" value="HCO3_transpt_euk"/>
</dbReference>
<dbReference type="GO" id="GO:0006820">
    <property type="term" value="P:monoatomic anion transport"/>
    <property type="evidence" value="ECO:0007669"/>
    <property type="project" value="InterPro"/>
</dbReference>
<dbReference type="EMBL" id="FP929138">
    <property type="protein sequence ID" value="CBY00617.1"/>
    <property type="molecule type" value="Genomic_DNA"/>
</dbReference>
<name>E5AAC6_LEPMJ</name>
<feature type="transmembrane region" description="Helical" evidence="6">
    <location>
        <begin position="295"/>
        <end position="315"/>
    </location>
</feature>
<feature type="domain" description="Bicarbonate transporter-like transmembrane" evidence="7">
    <location>
        <begin position="101"/>
        <end position="136"/>
    </location>
</feature>
<feature type="transmembrane region" description="Helical" evidence="6">
    <location>
        <begin position="256"/>
        <end position="275"/>
    </location>
</feature>
<organism evidence="9">
    <name type="scientific">Leptosphaeria maculans (strain JN3 / isolate v23.1.3 / race Av1-4-5-6-7-8)</name>
    <name type="common">Blackleg fungus</name>
    <name type="synonym">Phoma lingam</name>
    <dbReference type="NCBI Taxonomy" id="985895"/>
    <lineage>
        <taxon>Eukaryota</taxon>
        <taxon>Fungi</taxon>
        <taxon>Dikarya</taxon>
        <taxon>Ascomycota</taxon>
        <taxon>Pezizomycotina</taxon>
        <taxon>Dothideomycetes</taxon>
        <taxon>Pleosporomycetidae</taxon>
        <taxon>Pleosporales</taxon>
        <taxon>Pleosporineae</taxon>
        <taxon>Leptosphaeriaceae</taxon>
        <taxon>Plenodomus</taxon>
        <taxon>Plenodomus lingam/Leptosphaeria maculans species complex</taxon>
    </lineage>
</organism>
<dbReference type="eggNOG" id="KOG1172">
    <property type="taxonomic scope" value="Eukaryota"/>
</dbReference>
<dbReference type="GO" id="GO:0005886">
    <property type="term" value="C:plasma membrane"/>
    <property type="evidence" value="ECO:0007669"/>
    <property type="project" value="TreeGrafter"/>
</dbReference>
<evidence type="ECO:0000259" key="7">
    <source>
        <dbReference type="Pfam" id="PF00955"/>
    </source>
</evidence>
<dbReference type="VEuPathDB" id="FungiDB:LEMA_P017470.1"/>
<feature type="transmembrane region" description="Helical" evidence="6">
    <location>
        <begin position="230"/>
        <end position="249"/>
    </location>
</feature>
<keyword evidence="4 6" id="KW-0472">Membrane</keyword>
<comment type="subcellular location">
    <subcellularLocation>
        <location evidence="1">Membrane</location>
        <topology evidence="1">Multi-pass membrane protein</topology>
    </subcellularLocation>
</comment>
<dbReference type="GO" id="GO:0050801">
    <property type="term" value="P:monoatomic ion homeostasis"/>
    <property type="evidence" value="ECO:0007669"/>
    <property type="project" value="TreeGrafter"/>
</dbReference>
<dbReference type="GO" id="GO:0005452">
    <property type="term" value="F:solute:inorganic anion antiporter activity"/>
    <property type="evidence" value="ECO:0007669"/>
    <property type="project" value="InterPro"/>
</dbReference>
<dbReference type="InParanoid" id="E5AAC6"/>
<evidence type="ECO:0000256" key="5">
    <source>
        <dbReference type="SAM" id="MobiDB-lite"/>
    </source>
</evidence>
<feature type="transmembrane region" description="Helical" evidence="6">
    <location>
        <begin position="449"/>
        <end position="470"/>
    </location>
</feature>
<dbReference type="OrthoDB" id="1735926at2759"/>
<keyword evidence="2 6" id="KW-0812">Transmembrane</keyword>
<dbReference type="Gene3D" id="1.10.287.570">
    <property type="entry name" value="Helical hairpin bin"/>
    <property type="match status" value="1"/>
</dbReference>
<feature type="transmembrane region" description="Helical" evidence="6">
    <location>
        <begin position="205"/>
        <end position="224"/>
    </location>
</feature>
<feature type="transmembrane region" description="Helical" evidence="6">
    <location>
        <begin position="595"/>
        <end position="628"/>
    </location>
</feature>
<gene>
    <name evidence="8" type="ORF">LEMA_P017470.1</name>
</gene>
<evidence type="ECO:0000313" key="8">
    <source>
        <dbReference type="EMBL" id="CBY00617.1"/>
    </source>
</evidence>
<protein>
    <recommendedName>
        <fullName evidence="7">Bicarbonate transporter-like transmembrane domain-containing protein</fullName>
    </recommendedName>
</protein>
<evidence type="ECO:0000256" key="4">
    <source>
        <dbReference type="ARBA" id="ARBA00023136"/>
    </source>
</evidence>
<evidence type="ECO:0000256" key="3">
    <source>
        <dbReference type="ARBA" id="ARBA00022989"/>
    </source>
</evidence>
<dbReference type="Pfam" id="PF00955">
    <property type="entry name" value="HCO3_cotransp"/>
    <property type="match status" value="3"/>
</dbReference>
<feature type="domain" description="Bicarbonate transporter-like transmembrane" evidence="7">
    <location>
        <begin position="176"/>
        <end position="317"/>
    </location>
</feature>
<keyword evidence="3 6" id="KW-1133">Transmembrane helix</keyword>
<evidence type="ECO:0000256" key="6">
    <source>
        <dbReference type="SAM" id="Phobius"/>
    </source>
</evidence>
<proteinExistence type="predicted"/>
<dbReference type="AlphaFoldDB" id="E5AAC6"/>
<feature type="transmembrane region" description="Helical" evidence="6">
    <location>
        <begin position="360"/>
        <end position="380"/>
    </location>
</feature>
<dbReference type="FunCoup" id="E5AAC6">
    <property type="interactions" value="380"/>
</dbReference>
<dbReference type="InterPro" id="IPR011531">
    <property type="entry name" value="HCO3_transpt-like_TM_dom"/>
</dbReference>
<dbReference type="PANTHER" id="PTHR11453:SF38">
    <property type="entry name" value="ANION TRANSPORTER (EUROFUNG)"/>
    <property type="match status" value="1"/>
</dbReference>
<feature type="transmembrane region" description="Helical" evidence="6">
    <location>
        <begin position="547"/>
        <end position="574"/>
    </location>
</feature>
<dbReference type="PANTHER" id="PTHR11453">
    <property type="entry name" value="ANION EXCHANGE PROTEIN"/>
    <property type="match status" value="1"/>
</dbReference>
<feature type="region of interest" description="Disordered" evidence="5">
    <location>
        <begin position="669"/>
        <end position="695"/>
    </location>
</feature>
<evidence type="ECO:0000256" key="2">
    <source>
        <dbReference type="ARBA" id="ARBA00022692"/>
    </source>
</evidence>
<evidence type="ECO:0000256" key="1">
    <source>
        <dbReference type="ARBA" id="ARBA00004141"/>
    </source>
</evidence>
<dbReference type="GO" id="GO:0046713">
    <property type="term" value="P:borate transport"/>
    <property type="evidence" value="ECO:0007669"/>
    <property type="project" value="TreeGrafter"/>
</dbReference>
<reference evidence="9" key="1">
    <citation type="journal article" date="2011" name="Nat. Commun.">
        <title>Effector diversification within compartments of the Leptosphaeria maculans genome affected by Repeat-Induced Point mutations.</title>
        <authorList>
            <person name="Rouxel T."/>
            <person name="Grandaubert J."/>
            <person name="Hane J.K."/>
            <person name="Hoede C."/>
            <person name="van de Wouw A.P."/>
            <person name="Couloux A."/>
            <person name="Dominguez V."/>
            <person name="Anthouard V."/>
            <person name="Bally P."/>
            <person name="Bourras S."/>
            <person name="Cozijnsen A.J."/>
            <person name="Ciuffetti L.M."/>
            <person name="Degrave A."/>
            <person name="Dilmaghani A."/>
            <person name="Duret L."/>
            <person name="Fudal I."/>
            <person name="Goodwin S.B."/>
            <person name="Gout L."/>
            <person name="Glaser N."/>
            <person name="Linglin J."/>
            <person name="Kema G.H.J."/>
            <person name="Lapalu N."/>
            <person name="Lawrence C.B."/>
            <person name="May K."/>
            <person name="Meyer M."/>
            <person name="Ollivier B."/>
            <person name="Poulain J."/>
            <person name="Schoch C.L."/>
            <person name="Simon A."/>
            <person name="Spatafora J.W."/>
            <person name="Stachowiak A."/>
            <person name="Turgeon B.G."/>
            <person name="Tyler B.M."/>
            <person name="Vincent D."/>
            <person name="Weissenbach J."/>
            <person name="Amselem J."/>
            <person name="Quesneville H."/>
            <person name="Oliver R.P."/>
            <person name="Wincker P."/>
            <person name="Balesdent M.-H."/>
            <person name="Howlett B.J."/>
        </authorList>
    </citation>
    <scope>NUCLEOTIDE SEQUENCE [LARGE SCALE GENOMIC DNA]</scope>
    <source>
        <strain evidence="9">JN3 / isolate v23.1.3 / race Av1-4-5-6-7-8</strain>
    </source>
</reference>
<dbReference type="HOGENOM" id="CLU_002289_7_2_1"/>
<feature type="transmembrane region" description="Helical" evidence="6">
    <location>
        <begin position="322"/>
        <end position="340"/>
    </location>
</feature>
<evidence type="ECO:0000313" key="9">
    <source>
        <dbReference type="Proteomes" id="UP000002668"/>
    </source>
</evidence>
<dbReference type="OMA" id="AIFHWIV"/>
<dbReference type="STRING" id="985895.E5AAC6"/>
<sequence>MSHALYRVFQPNTELLSAITRLLQVPPSPSGGLQIDYSISPYSEWMTPNPLLQFRVRHYSNTMDHPTSSSRLKLEKIATRESYTFQGQRGWRKFRMLRPGRGMYHDVKRRLPYYWSDITDAFTYRAIASTIRMYFVNSSRRRIGNGLRFRWPRRLIRHTLDLTWMDANPIWLLSILQSARVLMHTSVLPALAFTLDMYRRTGGFFGVNEALFASALAAMVFSLLSCQPLTIVGVTGLIALFNYTIYDIIEQYDPTIYPAFTAWVGIWAAIFHWTVSFGNLCDYMAYITDFSSETFGMYVGIIYCIKGVEELVYLFETSGFDGGYLSIVIAILYFGSVYGLEKLGGSTIGTPGIRNFLADYAYVFPTLFWVGFSHFPGRLADTELYRVPIVGSFQPTQQRDWVIAFWNLDVKWVFVALPFGFLMMLLFYYDHNVSSLAAQARQYPLQKPAGFHWDFFLLGCTCFVSGIIGLPLPNGLVPQAPVHTDSLTIYETRLSVTETVDGDEIRKPVVVATAVVEQRVSHFLMGMAIWGTMSGPLLTVLHTMPAAVFAGVFFVVGWGSIESNGIVSKAIYLLSERRFIQPSNPLSTIARRKIVFYIGLQILGVACTVAISQTIAAIGFPVLIIALIPLRTSLMPRWFSPQELSVLDNLTADNPSVLVSFGGTPAGMKGLSGRNDESEGVVRSATQRAEGNLHG</sequence>
<keyword evidence="9" id="KW-1185">Reference proteome</keyword>
<accession>E5AAC6</accession>